<evidence type="ECO:0000313" key="1">
    <source>
        <dbReference type="EMBL" id="MBG6138393.1"/>
    </source>
</evidence>
<gene>
    <name evidence="1" type="ORF">IW245_004587</name>
</gene>
<protein>
    <submittedName>
        <fullName evidence="1">Uncharacterized protein</fullName>
    </submittedName>
</protein>
<keyword evidence="2" id="KW-1185">Reference proteome</keyword>
<proteinExistence type="predicted"/>
<sequence>MAEKTKVTLSLASAEILRQRAAEDGVDMSAWVDRLIAKADLQRRIRADRVTLDAAGLLTPERDARNARIAAAMRAGR</sequence>
<organism evidence="1 2">
    <name type="scientific">Longispora fulva</name>
    <dbReference type="NCBI Taxonomy" id="619741"/>
    <lineage>
        <taxon>Bacteria</taxon>
        <taxon>Bacillati</taxon>
        <taxon>Actinomycetota</taxon>
        <taxon>Actinomycetes</taxon>
        <taxon>Micromonosporales</taxon>
        <taxon>Micromonosporaceae</taxon>
        <taxon>Longispora</taxon>
    </lineage>
</organism>
<name>A0A8J7GD78_9ACTN</name>
<dbReference type="Proteomes" id="UP000622552">
    <property type="component" value="Unassembled WGS sequence"/>
</dbReference>
<accession>A0A8J7GD78</accession>
<dbReference type="EMBL" id="JADOUF010000001">
    <property type="protein sequence ID" value="MBG6138393.1"/>
    <property type="molecule type" value="Genomic_DNA"/>
</dbReference>
<dbReference type="AlphaFoldDB" id="A0A8J7GD78"/>
<reference evidence="1" key="1">
    <citation type="submission" date="2020-11" db="EMBL/GenBank/DDBJ databases">
        <title>Sequencing the genomes of 1000 actinobacteria strains.</title>
        <authorList>
            <person name="Klenk H.-P."/>
        </authorList>
    </citation>
    <scope>NUCLEOTIDE SEQUENCE</scope>
    <source>
        <strain evidence="1">DSM 45356</strain>
    </source>
</reference>
<evidence type="ECO:0000313" key="2">
    <source>
        <dbReference type="Proteomes" id="UP000622552"/>
    </source>
</evidence>
<comment type="caution">
    <text evidence="1">The sequence shown here is derived from an EMBL/GenBank/DDBJ whole genome shotgun (WGS) entry which is preliminary data.</text>
</comment>
<dbReference type="RefSeq" id="WP_197005157.1">
    <property type="nucleotide sequence ID" value="NZ_BONS01000037.1"/>
</dbReference>